<dbReference type="InterPro" id="IPR013766">
    <property type="entry name" value="Thioredoxin_domain"/>
</dbReference>
<organism evidence="8 9">
    <name type="scientific">Litoribaculum gwangyangense</name>
    <dbReference type="NCBI Taxonomy" id="1130722"/>
    <lineage>
        <taxon>Bacteria</taxon>
        <taxon>Pseudomonadati</taxon>
        <taxon>Bacteroidota</taxon>
        <taxon>Flavobacteriia</taxon>
        <taxon>Flavobacteriales</taxon>
        <taxon>Flavobacteriaceae</taxon>
        <taxon>Litoribaculum</taxon>
    </lineage>
</organism>
<evidence type="ECO:0000256" key="4">
    <source>
        <dbReference type="ARBA" id="ARBA00023157"/>
    </source>
</evidence>
<dbReference type="RefSeq" id="WP_345276389.1">
    <property type="nucleotide sequence ID" value="NZ_BAABJW010000002.1"/>
</dbReference>
<evidence type="ECO:0000313" key="9">
    <source>
        <dbReference type="Proteomes" id="UP001501433"/>
    </source>
</evidence>
<evidence type="ECO:0000313" key="8">
    <source>
        <dbReference type="EMBL" id="GAA4809577.1"/>
    </source>
</evidence>
<dbReference type="InterPro" id="IPR050455">
    <property type="entry name" value="Tpx_Peroxidase_subfamily"/>
</dbReference>
<proteinExistence type="inferred from homology"/>
<keyword evidence="9" id="KW-1185">Reference proteome</keyword>
<keyword evidence="5 6" id="KW-0676">Redox-active center</keyword>
<dbReference type="InterPro" id="IPR002065">
    <property type="entry name" value="TPX"/>
</dbReference>
<dbReference type="PROSITE" id="PS01265">
    <property type="entry name" value="TPX"/>
    <property type="match status" value="1"/>
</dbReference>
<feature type="domain" description="Thioredoxin" evidence="7">
    <location>
        <begin position="18"/>
        <end position="167"/>
    </location>
</feature>
<keyword evidence="3 6" id="KW-0560">Oxidoreductase</keyword>
<reference evidence="9" key="1">
    <citation type="journal article" date="2019" name="Int. J. Syst. Evol. Microbiol.">
        <title>The Global Catalogue of Microorganisms (GCM) 10K type strain sequencing project: providing services to taxonomists for standard genome sequencing and annotation.</title>
        <authorList>
            <consortium name="The Broad Institute Genomics Platform"/>
            <consortium name="The Broad Institute Genome Sequencing Center for Infectious Disease"/>
            <person name="Wu L."/>
            <person name="Ma J."/>
        </authorList>
    </citation>
    <scope>NUCLEOTIDE SEQUENCE [LARGE SCALE GENOMIC DNA]</scope>
    <source>
        <strain evidence="9">JCM 18325</strain>
    </source>
</reference>
<dbReference type="EMBL" id="BAABJW010000002">
    <property type="protein sequence ID" value="GAA4809577.1"/>
    <property type="molecule type" value="Genomic_DNA"/>
</dbReference>
<accession>A0ABP9CFT8</accession>
<evidence type="ECO:0000259" key="7">
    <source>
        <dbReference type="PROSITE" id="PS51352"/>
    </source>
</evidence>
<comment type="miscellaneous">
    <text evidence="6">The active site is a conserved redox-active cysteine residue, the peroxidatic cysteine (C(P)), which makes the nucleophilic attack on the peroxide substrate. The peroxide oxidizes the C(P)-SH to cysteine sulfenic acid (C(P)-SOH), which then reacts with another cysteine residue, the resolving cysteine (C(R)), to form a disulfide bridge. The disulfide is subsequently reduced by an appropriate electron donor to complete the catalytic cycle. In this atypical 2-Cys peroxiredoxin, C(R) is present in the same subunit to form an intramolecular disulfide. The disulfide is subsequently reduced by thioredoxin.</text>
</comment>
<comment type="function">
    <text evidence="6">Thiol-specific peroxidase that catalyzes the reduction of hydrogen peroxide and organic hydroperoxides to water and alcohols, respectively. Plays a role in cell protection against oxidative stress by detoxifying peroxides.</text>
</comment>
<dbReference type="InterPro" id="IPR013740">
    <property type="entry name" value="Redoxin"/>
</dbReference>
<comment type="similarity">
    <text evidence="6">Belongs to the peroxiredoxin family. Tpx subfamily.</text>
</comment>
<comment type="subunit">
    <text evidence="6">Homodimer.</text>
</comment>
<keyword evidence="2 6" id="KW-0049">Antioxidant</keyword>
<evidence type="ECO:0000256" key="3">
    <source>
        <dbReference type="ARBA" id="ARBA00023002"/>
    </source>
</evidence>
<dbReference type="Proteomes" id="UP001501433">
    <property type="component" value="Unassembled WGS sequence"/>
</dbReference>
<dbReference type="PROSITE" id="PS51352">
    <property type="entry name" value="THIOREDOXIN_2"/>
    <property type="match status" value="1"/>
</dbReference>
<keyword evidence="4 6" id="KW-1015">Disulfide bond</keyword>
<dbReference type="InterPro" id="IPR036249">
    <property type="entry name" value="Thioredoxin-like_sf"/>
</dbReference>
<gene>
    <name evidence="6 8" type="primary">tpx</name>
    <name evidence="8" type="ORF">GCM10023330_15630</name>
</gene>
<comment type="caution">
    <text evidence="8">The sequence shown here is derived from an EMBL/GenBank/DDBJ whole genome shotgun (WGS) entry which is preliminary data.</text>
</comment>
<keyword evidence="1 6" id="KW-0575">Peroxidase</keyword>
<evidence type="ECO:0000256" key="6">
    <source>
        <dbReference type="HAMAP-Rule" id="MF_00269"/>
    </source>
</evidence>
<sequence length="167" mass="18036">MAQITLGGNPVETSGSLPEIGSKIPNFELVAIDLSTKTLNDYKGSNLILNIFPSVNTGICSASVRQFNTEANELENTKILCISRDLPFAQDQFCAAEGLENVVMLSDFKTGKFGKDYGLIMTSGGFDSLHSRCVIVADSKGTVLYTEQVPEIAQEPNYKAALEALYS</sequence>
<feature type="disulfide bond" description="Redox-active" evidence="6">
    <location>
        <begin position="60"/>
        <end position="94"/>
    </location>
</feature>
<comment type="catalytic activity">
    <reaction evidence="6">
        <text>a hydroperoxide + [thioredoxin]-dithiol = an alcohol + [thioredoxin]-disulfide + H2O</text>
        <dbReference type="Rhea" id="RHEA:62620"/>
        <dbReference type="Rhea" id="RHEA-COMP:10698"/>
        <dbReference type="Rhea" id="RHEA-COMP:10700"/>
        <dbReference type="ChEBI" id="CHEBI:15377"/>
        <dbReference type="ChEBI" id="CHEBI:29950"/>
        <dbReference type="ChEBI" id="CHEBI:30879"/>
        <dbReference type="ChEBI" id="CHEBI:35924"/>
        <dbReference type="ChEBI" id="CHEBI:50058"/>
        <dbReference type="EC" id="1.11.1.24"/>
    </reaction>
</comment>
<dbReference type="Gene3D" id="3.40.30.10">
    <property type="entry name" value="Glutaredoxin"/>
    <property type="match status" value="1"/>
</dbReference>
<evidence type="ECO:0000256" key="1">
    <source>
        <dbReference type="ARBA" id="ARBA00022559"/>
    </source>
</evidence>
<dbReference type="HAMAP" id="MF_00269">
    <property type="entry name" value="Tpx"/>
    <property type="match status" value="1"/>
</dbReference>
<protein>
    <recommendedName>
        <fullName evidence="6">Thiol peroxidase</fullName>
        <shortName evidence="6">Tpx</shortName>
        <ecNumber evidence="6">1.11.1.24</ecNumber>
    </recommendedName>
    <alternativeName>
        <fullName evidence="6">Peroxiredoxin tpx</fullName>
        <shortName evidence="6">Prx</shortName>
    </alternativeName>
    <alternativeName>
        <fullName evidence="6">Thioredoxin peroxidase</fullName>
    </alternativeName>
    <alternativeName>
        <fullName evidence="6">Thioredoxin-dependent peroxiredoxin</fullName>
    </alternativeName>
</protein>
<dbReference type="PANTHER" id="PTHR43110">
    <property type="entry name" value="THIOL PEROXIDASE"/>
    <property type="match status" value="1"/>
</dbReference>
<dbReference type="NCBIfam" id="NF001808">
    <property type="entry name" value="PRK00522.1"/>
    <property type="match status" value="1"/>
</dbReference>
<evidence type="ECO:0000256" key="5">
    <source>
        <dbReference type="ARBA" id="ARBA00023284"/>
    </source>
</evidence>
<dbReference type="Pfam" id="PF08534">
    <property type="entry name" value="Redoxin"/>
    <property type="match status" value="1"/>
</dbReference>
<dbReference type="SUPFAM" id="SSF52833">
    <property type="entry name" value="Thioredoxin-like"/>
    <property type="match status" value="1"/>
</dbReference>
<feature type="active site" description="Cysteine sulfenic acid (-SOH) intermediate" evidence="6">
    <location>
        <position position="60"/>
    </location>
</feature>
<name>A0ABP9CFT8_9FLAO</name>
<dbReference type="GO" id="GO:0004601">
    <property type="term" value="F:peroxidase activity"/>
    <property type="evidence" value="ECO:0007669"/>
    <property type="project" value="UniProtKB-KW"/>
</dbReference>
<dbReference type="CDD" id="cd03014">
    <property type="entry name" value="PRX_Atyp2cys"/>
    <property type="match status" value="1"/>
</dbReference>
<dbReference type="EC" id="1.11.1.24" evidence="6"/>
<dbReference type="InterPro" id="IPR018219">
    <property type="entry name" value="Tpx_CS"/>
</dbReference>
<dbReference type="PANTHER" id="PTHR43110:SF1">
    <property type="entry name" value="THIOL PEROXIDASE"/>
    <property type="match status" value="1"/>
</dbReference>
<evidence type="ECO:0000256" key="2">
    <source>
        <dbReference type="ARBA" id="ARBA00022862"/>
    </source>
</evidence>